<name>A0A445N352_9BACT</name>
<keyword evidence="3" id="KW-0547">Nucleotide-binding</keyword>
<dbReference type="Pfam" id="PF00005">
    <property type="entry name" value="ABC_tran"/>
    <property type="match status" value="1"/>
</dbReference>
<dbReference type="GO" id="GO:0016887">
    <property type="term" value="F:ATP hydrolysis activity"/>
    <property type="evidence" value="ECO:0007669"/>
    <property type="project" value="InterPro"/>
</dbReference>
<evidence type="ECO:0000256" key="1">
    <source>
        <dbReference type="ARBA" id="ARBA00005417"/>
    </source>
</evidence>
<keyword evidence="2" id="KW-0813">Transport</keyword>
<reference evidence="6" key="1">
    <citation type="submission" date="2018-01" db="EMBL/GenBank/DDBJ databases">
        <authorList>
            <person name="Regsiter A."/>
            <person name="William W."/>
        </authorList>
    </citation>
    <scope>NUCLEOTIDE SEQUENCE</scope>
    <source>
        <strain evidence="6">TRIP AH-1</strain>
    </source>
</reference>
<evidence type="ECO:0000256" key="3">
    <source>
        <dbReference type="ARBA" id="ARBA00022741"/>
    </source>
</evidence>
<dbReference type="PANTHER" id="PTHR42734:SF17">
    <property type="entry name" value="METAL TRANSPORT SYSTEM ATP-BINDING PROTEIN TM_0124-RELATED"/>
    <property type="match status" value="1"/>
</dbReference>
<gene>
    <name evidence="6" type="primary">zurA</name>
    <name evidence="6" type="ORF">PITCH_A830014</name>
</gene>
<dbReference type="FunFam" id="3.40.50.300:FF:000134">
    <property type="entry name" value="Iron-enterobactin ABC transporter ATP-binding protein"/>
    <property type="match status" value="1"/>
</dbReference>
<dbReference type="PROSITE" id="PS50893">
    <property type="entry name" value="ABC_TRANSPORTER_2"/>
    <property type="match status" value="1"/>
</dbReference>
<dbReference type="InterPro" id="IPR017871">
    <property type="entry name" value="ABC_transporter-like_CS"/>
</dbReference>
<comment type="similarity">
    <text evidence="1">Belongs to the ABC transporter superfamily.</text>
</comment>
<evidence type="ECO:0000256" key="2">
    <source>
        <dbReference type="ARBA" id="ARBA00022448"/>
    </source>
</evidence>
<dbReference type="EMBL" id="OJIN01000229">
    <property type="protein sequence ID" value="SPD76106.1"/>
    <property type="molecule type" value="Genomic_DNA"/>
</dbReference>
<dbReference type="CDD" id="cd03235">
    <property type="entry name" value="ABC_Metallic_Cations"/>
    <property type="match status" value="1"/>
</dbReference>
<evidence type="ECO:0000259" key="5">
    <source>
        <dbReference type="PROSITE" id="PS50893"/>
    </source>
</evidence>
<feature type="domain" description="ABC transporter" evidence="5">
    <location>
        <begin position="6"/>
        <end position="237"/>
    </location>
</feature>
<dbReference type="InterPro" id="IPR027417">
    <property type="entry name" value="P-loop_NTPase"/>
</dbReference>
<protein>
    <submittedName>
        <fullName evidence="6">Zinc uptake system ATP-binding protein ZurA</fullName>
    </submittedName>
</protein>
<evidence type="ECO:0000313" key="6">
    <source>
        <dbReference type="EMBL" id="SPD76106.1"/>
    </source>
</evidence>
<sequence>MKPDAIQVRNLSFSYDKTAILQDITFTLKQGDFLGIIGPNGGGKTTLLKLLLGILAPDKGEILVLGEAPHDAKHRIGYVPQHTDFNLRFPVSAIDIVLMGRLRRSSIGRPYSRKDRSNAEKALDRVGMAEYRHTHIGELSGGQRQRVFIARALAAMPEIFFLDEPTAGIDPHFETDLFSFLKELNKEATIVVVTHDIGVISSNVKSVACVNRTMIFHEQGKITPEMIDMAYQCPVDLVAHGLPHRVFADHEEK</sequence>
<dbReference type="PROSITE" id="PS00211">
    <property type="entry name" value="ABC_TRANSPORTER_1"/>
    <property type="match status" value="1"/>
</dbReference>
<accession>A0A445N352</accession>
<dbReference type="GO" id="GO:0005524">
    <property type="term" value="F:ATP binding"/>
    <property type="evidence" value="ECO:0007669"/>
    <property type="project" value="UniProtKB-KW"/>
</dbReference>
<dbReference type="PANTHER" id="PTHR42734">
    <property type="entry name" value="METAL TRANSPORT SYSTEM ATP-BINDING PROTEIN TM_0124-RELATED"/>
    <property type="match status" value="1"/>
</dbReference>
<keyword evidence="4 6" id="KW-0067">ATP-binding</keyword>
<organism evidence="6">
    <name type="scientific">uncultured Desulfobacterium sp</name>
    <dbReference type="NCBI Taxonomy" id="201089"/>
    <lineage>
        <taxon>Bacteria</taxon>
        <taxon>Pseudomonadati</taxon>
        <taxon>Thermodesulfobacteriota</taxon>
        <taxon>Desulfobacteria</taxon>
        <taxon>Desulfobacterales</taxon>
        <taxon>Desulfobacteriaceae</taxon>
        <taxon>Desulfobacterium</taxon>
        <taxon>environmental samples</taxon>
    </lineage>
</organism>
<evidence type="ECO:0000256" key="4">
    <source>
        <dbReference type="ARBA" id="ARBA00022840"/>
    </source>
</evidence>
<dbReference type="InterPro" id="IPR003439">
    <property type="entry name" value="ABC_transporter-like_ATP-bd"/>
</dbReference>
<dbReference type="SMART" id="SM00382">
    <property type="entry name" value="AAA"/>
    <property type="match status" value="1"/>
</dbReference>
<proteinExistence type="inferred from homology"/>
<dbReference type="AlphaFoldDB" id="A0A445N352"/>
<dbReference type="SUPFAM" id="SSF52540">
    <property type="entry name" value="P-loop containing nucleoside triphosphate hydrolases"/>
    <property type="match status" value="1"/>
</dbReference>
<dbReference type="InterPro" id="IPR003593">
    <property type="entry name" value="AAA+_ATPase"/>
</dbReference>
<dbReference type="InterPro" id="IPR050153">
    <property type="entry name" value="Metal_Ion_Import_ABC"/>
</dbReference>
<dbReference type="Gene3D" id="3.40.50.300">
    <property type="entry name" value="P-loop containing nucleotide triphosphate hydrolases"/>
    <property type="match status" value="1"/>
</dbReference>